<organism evidence="4 5">
    <name type="scientific">Tunturiibacter gelidiferens</name>
    <dbReference type="NCBI Taxonomy" id="3069689"/>
    <lineage>
        <taxon>Bacteria</taxon>
        <taxon>Pseudomonadati</taxon>
        <taxon>Acidobacteriota</taxon>
        <taxon>Terriglobia</taxon>
        <taxon>Terriglobales</taxon>
        <taxon>Acidobacteriaceae</taxon>
        <taxon>Tunturiibacter</taxon>
    </lineage>
</organism>
<accession>A0A9X0QGH1</accession>
<feature type="domain" description="GFO/IDH/MocA-like oxidoreductase" evidence="3">
    <location>
        <begin position="167"/>
        <end position="297"/>
    </location>
</feature>
<dbReference type="InterPro" id="IPR050463">
    <property type="entry name" value="Gfo/Idh/MocA_oxidrdct_glycsds"/>
</dbReference>
<dbReference type="Proteomes" id="UP000535182">
    <property type="component" value="Unassembled WGS sequence"/>
</dbReference>
<dbReference type="PANTHER" id="PTHR43818:SF12">
    <property type="entry name" value="NADH-DEPENDENT DEHYDROGENASE-RELATED"/>
    <property type="match status" value="1"/>
</dbReference>
<dbReference type="AlphaFoldDB" id="A0A9X0QGH1"/>
<evidence type="ECO:0000313" key="5">
    <source>
        <dbReference type="Proteomes" id="UP000535182"/>
    </source>
</evidence>
<dbReference type="SUPFAM" id="SSF51735">
    <property type="entry name" value="NAD(P)-binding Rossmann-fold domains"/>
    <property type="match status" value="1"/>
</dbReference>
<keyword evidence="5" id="KW-1185">Reference proteome</keyword>
<feature type="signal peptide" evidence="1">
    <location>
        <begin position="1"/>
        <end position="25"/>
    </location>
</feature>
<dbReference type="InterPro" id="IPR006311">
    <property type="entry name" value="TAT_signal"/>
</dbReference>
<gene>
    <name evidence="4" type="ORF">HDF14_003397</name>
</gene>
<dbReference type="Pfam" id="PF01408">
    <property type="entry name" value="GFO_IDH_MocA"/>
    <property type="match status" value="1"/>
</dbReference>
<reference evidence="4 5" key="1">
    <citation type="submission" date="2020-08" db="EMBL/GenBank/DDBJ databases">
        <title>Genomic Encyclopedia of Type Strains, Phase IV (KMG-V): Genome sequencing to study the core and pangenomes of soil and plant-associated prokaryotes.</title>
        <authorList>
            <person name="Whitman W."/>
        </authorList>
    </citation>
    <scope>NUCLEOTIDE SEQUENCE [LARGE SCALE GENOMIC DNA]</scope>
    <source>
        <strain evidence="4 5">X5P2</strain>
    </source>
</reference>
<proteinExistence type="predicted"/>
<feature type="chain" id="PRO_5040830048" evidence="1">
    <location>
        <begin position="26"/>
        <end position="407"/>
    </location>
</feature>
<dbReference type="PANTHER" id="PTHR43818">
    <property type="entry name" value="BCDNA.GH03377"/>
    <property type="match status" value="1"/>
</dbReference>
<sequence>MMNRRLFVQGLSAATLAAKSMTSIAAMNVADPAAPAPVRLGIIGPGSRGKELIRNFLRVPGVTIVAAADVYPPRFQELNQLCGYTVASHSDYRTLVDRKDLDAIVVATPLSFHAEQVIAALESGHHVYGEKTMAFTVAEVNDVVKKVDAGKQIFQVGHQYRYAPWIQSAIDYVQRGEIGDVTHIYGYWHRNNDWRRPVPDPSLERLINWRLYNKFSLGLLAELGSHHIDIANWVFGETAHAAYATGSIAVYHDGRENDDNVQAVLSYSKGRRFVFSSLTDNAEVGNQLWIYGTKGSLNLTLEDAEFFYEPKRANRLPSKPGEKVKAITAGASYRPGGEMPYRGAGKRLDIPVTEDPTTTACRAFIECIRTGQKPVADAHIGMRSALSVITANQSLGARRELEVPAPV</sequence>
<dbReference type="SUPFAM" id="SSF55347">
    <property type="entry name" value="Glyceraldehyde-3-phosphate dehydrogenase-like, C-terminal domain"/>
    <property type="match status" value="1"/>
</dbReference>
<evidence type="ECO:0000259" key="3">
    <source>
        <dbReference type="Pfam" id="PF22725"/>
    </source>
</evidence>
<dbReference type="RefSeq" id="WP_183978551.1">
    <property type="nucleotide sequence ID" value="NZ_JACHEB010000007.1"/>
</dbReference>
<dbReference type="PROSITE" id="PS51318">
    <property type="entry name" value="TAT"/>
    <property type="match status" value="1"/>
</dbReference>
<dbReference type="InterPro" id="IPR055170">
    <property type="entry name" value="GFO_IDH_MocA-like_dom"/>
</dbReference>
<keyword evidence="1" id="KW-0732">Signal</keyword>
<name>A0A9X0QGH1_9BACT</name>
<dbReference type="InterPro" id="IPR036291">
    <property type="entry name" value="NAD(P)-bd_dom_sf"/>
</dbReference>
<feature type="domain" description="Gfo/Idh/MocA-like oxidoreductase N-terminal" evidence="2">
    <location>
        <begin position="39"/>
        <end position="158"/>
    </location>
</feature>
<evidence type="ECO:0000259" key="2">
    <source>
        <dbReference type="Pfam" id="PF01408"/>
    </source>
</evidence>
<dbReference type="InterPro" id="IPR000683">
    <property type="entry name" value="Gfo/Idh/MocA-like_OxRdtase_N"/>
</dbReference>
<evidence type="ECO:0000256" key="1">
    <source>
        <dbReference type="SAM" id="SignalP"/>
    </source>
</evidence>
<dbReference type="Pfam" id="PF22725">
    <property type="entry name" value="GFO_IDH_MocA_C3"/>
    <property type="match status" value="1"/>
</dbReference>
<dbReference type="GO" id="GO:0000166">
    <property type="term" value="F:nucleotide binding"/>
    <property type="evidence" value="ECO:0007669"/>
    <property type="project" value="InterPro"/>
</dbReference>
<comment type="caution">
    <text evidence="4">The sequence shown here is derived from an EMBL/GenBank/DDBJ whole genome shotgun (WGS) entry which is preliminary data.</text>
</comment>
<dbReference type="EMBL" id="JACHEB010000007">
    <property type="protein sequence ID" value="MBB5329775.1"/>
    <property type="molecule type" value="Genomic_DNA"/>
</dbReference>
<evidence type="ECO:0000313" key="4">
    <source>
        <dbReference type="EMBL" id="MBB5329775.1"/>
    </source>
</evidence>
<dbReference type="Gene3D" id="3.30.360.10">
    <property type="entry name" value="Dihydrodipicolinate Reductase, domain 2"/>
    <property type="match status" value="1"/>
</dbReference>
<dbReference type="Gene3D" id="3.40.50.720">
    <property type="entry name" value="NAD(P)-binding Rossmann-like Domain"/>
    <property type="match status" value="1"/>
</dbReference>
<protein>
    <submittedName>
        <fullName evidence="4">Dehydrogenase</fullName>
    </submittedName>
</protein>